<accession>A0ABW8GHQ8</accession>
<keyword evidence="4" id="KW-1185">Reference proteome</keyword>
<gene>
    <name evidence="3" type="ORF">ACIKP9_01585</name>
</gene>
<evidence type="ECO:0000313" key="4">
    <source>
        <dbReference type="Proteomes" id="UP001617669"/>
    </source>
</evidence>
<dbReference type="RefSeq" id="WP_400878407.1">
    <property type="nucleotide sequence ID" value="NZ_JBIWXY010000001.1"/>
</dbReference>
<feature type="chain" id="PRO_5047267676" evidence="1">
    <location>
        <begin position="23"/>
        <end position="443"/>
    </location>
</feature>
<evidence type="ECO:0000256" key="1">
    <source>
        <dbReference type="SAM" id="SignalP"/>
    </source>
</evidence>
<dbReference type="EMBL" id="JBIWXY010000001">
    <property type="protein sequence ID" value="MFJ5444915.1"/>
    <property type="molecule type" value="Genomic_DNA"/>
</dbReference>
<reference evidence="3 4" key="1">
    <citation type="submission" date="2024-11" db="EMBL/GenBank/DDBJ databases">
        <authorList>
            <person name="Kaparullina E.N."/>
            <person name="Delegan Y.A."/>
            <person name="Doronina N.V."/>
        </authorList>
    </citation>
    <scope>NUCLEOTIDE SEQUENCE [LARGE SCALE GENOMIC DNA]</scope>
    <source>
        <strain evidence="3 4">7sh_L</strain>
    </source>
</reference>
<comment type="caution">
    <text evidence="3">The sequence shown here is derived from an EMBL/GenBank/DDBJ whole genome shotgun (WGS) entry which is preliminary data.</text>
</comment>
<dbReference type="SUPFAM" id="SSF48452">
    <property type="entry name" value="TPR-like"/>
    <property type="match status" value="1"/>
</dbReference>
<proteinExistence type="predicted"/>
<keyword evidence="1" id="KW-0732">Signal</keyword>
<sequence>MLYKAAVVGAAWLLMGESVALAQDADLLHKASQLISQRDYAAAYGLLEPVESAHSGNPEYDMLFGVAAIDSGHVTRGVFALERVLALQPDNAHARAHIARAYFLLGEQDAARAEFRNVLNQQPPEDISKVINRYMSAIDKAQGLTTSYSAYLEGTVGHDSNVNSATTAASVAVPGIANNLDLVLSRASRANSDNFMTLAGGVSVSTPVTTGLSAFAGLNASQRLNHQERAFDIGSLDANAGLRYRRFVDTFTMAVQDANIWVDDKRFRRAYGVNAQWQRDISNQDQINLFAQVSRISYPDNEIRDANRYVLGGGWAHVFSGDKTPVLFTSAYAGREKVRSSGYDFLSNDLYGARVGGQLTLKPSLVAYGIFSYEHRYHDDEDPFFLKAREDNQYDINLGLRYLVGGNWLIRPQMSYIRNDSNTKINDFDRYMLSVSVRHDFNW</sequence>
<dbReference type="Pfam" id="PF04575">
    <property type="entry name" value="SlipAM"/>
    <property type="match status" value="1"/>
</dbReference>
<name>A0ABW8GHQ8_9PROT</name>
<evidence type="ECO:0000259" key="2">
    <source>
        <dbReference type="Pfam" id="PF04575"/>
    </source>
</evidence>
<dbReference type="InterPro" id="IPR011990">
    <property type="entry name" value="TPR-like_helical_dom_sf"/>
</dbReference>
<keyword evidence="3" id="KW-0449">Lipoprotein</keyword>
<dbReference type="SUPFAM" id="SSF56935">
    <property type="entry name" value="Porins"/>
    <property type="match status" value="1"/>
</dbReference>
<organism evidence="3 4">
    <name type="scientific">Methylobacillus methanolivorans</name>
    <dbReference type="NCBI Taxonomy" id="1848927"/>
    <lineage>
        <taxon>Bacteria</taxon>
        <taxon>Pseudomonadati</taxon>
        <taxon>Pseudomonadota</taxon>
        <taxon>Betaproteobacteria</taxon>
        <taxon>Nitrosomonadales</taxon>
        <taxon>Methylophilaceae</taxon>
        <taxon>Methylobacillus</taxon>
    </lineage>
</organism>
<dbReference type="Proteomes" id="UP001617669">
    <property type="component" value="Unassembled WGS sequence"/>
</dbReference>
<dbReference type="Pfam" id="PF14559">
    <property type="entry name" value="TPR_19"/>
    <property type="match status" value="1"/>
</dbReference>
<protein>
    <submittedName>
        <fullName evidence="3">Surface lipoprotein assembly modifier</fullName>
    </submittedName>
</protein>
<dbReference type="InterPro" id="IPR007655">
    <property type="entry name" value="Slam_C"/>
</dbReference>
<feature type="domain" description="Surface lipoprotein assembly modifier C-terminal" evidence="2">
    <location>
        <begin position="153"/>
        <end position="441"/>
    </location>
</feature>
<feature type="signal peptide" evidence="1">
    <location>
        <begin position="1"/>
        <end position="22"/>
    </location>
</feature>
<dbReference type="Gene3D" id="1.25.40.10">
    <property type="entry name" value="Tetratricopeptide repeat domain"/>
    <property type="match status" value="1"/>
</dbReference>
<evidence type="ECO:0000313" key="3">
    <source>
        <dbReference type="EMBL" id="MFJ5444915.1"/>
    </source>
</evidence>